<dbReference type="InterPro" id="IPR011990">
    <property type="entry name" value="TPR-like_helical_dom_sf"/>
</dbReference>
<dbReference type="PIRSF" id="PIRSF006170">
    <property type="entry name" value="YfgM"/>
    <property type="match status" value="1"/>
</dbReference>
<evidence type="ECO:0000256" key="5">
    <source>
        <dbReference type="ARBA" id="ARBA00023136"/>
    </source>
</evidence>
<evidence type="ECO:0000313" key="11">
    <source>
        <dbReference type="EMBL" id="GGX38437.1"/>
    </source>
</evidence>
<dbReference type="PANTHER" id="PTHR38035:SF1">
    <property type="entry name" value="ANCILLARY SECYEG TRANSLOCON SUBUNIT"/>
    <property type="match status" value="1"/>
</dbReference>
<reference evidence="11" key="1">
    <citation type="journal article" date="2014" name="Int. J. Syst. Evol. Microbiol.">
        <title>Complete genome sequence of Corynebacterium casei LMG S-19264T (=DSM 44701T), isolated from a smear-ripened cheese.</title>
        <authorList>
            <consortium name="US DOE Joint Genome Institute (JGI-PGF)"/>
            <person name="Walter F."/>
            <person name="Albersmeier A."/>
            <person name="Kalinowski J."/>
            <person name="Ruckert C."/>
        </authorList>
    </citation>
    <scope>NUCLEOTIDE SEQUENCE</scope>
    <source>
        <strain evidence="11">KCTC 22169</strain>
    </source>
</reference>
<gene>
    <name evidence="11" type="ORF">GCM10007392_00760</name>
</gene>
<evidence type="ECO:0000256" key="2">
    <source>
        <dbReference type="ARBA" id="ARBA00022475"/>
    </source>
</evidence>
<sequence length="215" mass="23734">MYDTEEEQIEAIKKWWNTYGNLVIGVLLAGLIAYFGWTFYQNSVQSKQEAASAVYSNLLDLAQDPESTFDERGALISTLKSEYSGTTYAVYAALQAAKDAVKQDNLDAAETELDWAIERADDSLKPVIQVRKARVQFANDQLDNALSTLDSIDVEGFEVAVNELRGDILSVQGQADAARSAYQTAFDASQEQGMDSRYLKMKLDDLASAAEEDNA</sequence>
<keyword evidence="3 9" id="KW-0812">Transmembrane</keyword>
<dbReference type="AlphaFoldDB" id="A0A918JZS4"/>
<dbReference type="PANTHER" id="PTHR38035">
    <property type="entry name" value="UPF0070 PROTEIN YFGM"/>
    <property type="match status" value="1"/>
</dbReference>
<keyword evidence="12" id="KW-1185">Reference proteome</keyword>
<dbReference type="Pfam" id="PF09976">
    <property type="entry name" value="TPR_21"/>
    <property type="match status" value="1"/>
</dbReference>
<dbReference type="GO" id="GO:0044877">
    <property type="term" value="F:protein-containing complex binding"/>
    <property type="evidence" value="ECO:0007669"/>
    <property type="project" value="InterPro"/>
</dbReference>
<organism evidence="11 12">
    <name type="scientific">Saccharospirillum salsuginis</name>
    <dbReference type="NCBI Taxonomy" id="418750"/>
    <lineage>
        <taxon>Bacteria</taxon>
        <taxon>Pseudomonadati</taxon>
        <taxon>Pseudomonadota</taxon>
        <taxon>Gammaproteobacteria</taxon>
        <taxon>Oceanospirillales</taxon>
        <taxon>Saccharospirillaceae</taxon>
        <taxon>Saccharospirillum</taxon>
    </lineage>
</organism>
<dbReference type="InterPro" id="IPR018704">
    <property type="entry name" value="SecYEG/CpoB_TPR"/>
</dbReference>
<evidence type="ECO:0000313" key="12">
    <source>
        <dbReference type="Proteomes" id="UP000626148"/>
    </source>
</evidence>
<keyword evidence="5 9" id="KW-0472">Membrane</keyword>
<comment type="subcellular location">
    <subcellularLocation>
        <location evidence="1">Cell membrane</location>
        <topology evidence="1">Single-pass type II membrane protein</topology>
    </subcellularLocation>
</comment>
<comment type="caution">
    <text evidence="11">The sequence shown here is derived from an EMBL/GenBank/DDBJ whole genome shotgun (WGS) entry which is preliminary data.</text>
</comment>
<keyword evidence="6" id="KW-0143">Chaperone</keyword>
<evidence type="ECO:0000256" key="6">
    <source>
        <dbReference type="ARBA" id="ARBA00023186"/>
    </source>
</evidence>
<evidence type="ECO:0000256" key="3">
    <source>
        <dbReference type="ARBA" id="ARBA00022692"/>
    </source>
</evidence>
<keyword evidence="2" id="KW-1003">Cell membrane</keyword>
<evidence type="ECO:0000256" key="7">
    <source>
        <dbReference type="ARBA" id="ARBA00024197"/>
    </source>
</evidence>
<evidence type="ECO:0000256" key="1">
    <source>
        <dbReference type="ARBA" id="ARBA00004401"/>
    </source>
</evidence>
<accession>A0A918JZS4</accession>
<dbReference type="Proteomes" id="UP000626148">
    <property type="component" value="Unassembled WGS sequence"/>
</dbReference>
<keyword evidence="4 9" id="KW-1133">Transmembrane helix</keyword>
<evidence type="ECO:0000256" key="9">
    <source>
        <dbReference type="SAM" id="Phobius"/>
    </source>
</evidence>
<protein>
    <recommendedName>
        <fullName evidence="8">Ancillary SecYEG translocon subunit</fullName>
    </recommendedName>
</protein>
<evidence type="ECO:0000256" key="4">
    <source>
        <dbReference type="ARBA" id="ARBA00022989"/>
    </source>
</evidence>
<evidence type="ECO:0000259" key="10">
    <source>
        <dbReference type="Pfam" id="PF09976"/>
    </source>
</evidence>
<reference evidence="11" key="2">
    <citation type="submission" date="2020-09" db="EMBL/GenBank/DDBJ databases">
        <authorList>
            <person name="Sun Q."/>
            <person name="Kim S."/>
        </authorList>
    </citation>
    <scope>NUCLEOTIDE SEQUENCE</scope>
    <source>
        <strain evidence="11">KCTC 22169</strain>
    </source>
</reference>
<dbReference type="GO" id="GO:0005886">
    <property type="term" value="C:plasma membrane"/>
    <property type="evidence" value="ECO:0007669"/>
    <property type="project" value="UniProtKB-SubCell"/>
</dbReference>
<dbReference type="RefSeq" id="WP_189606512.1">
    <property type="nucleotide sequence ID" value="NZ_BMXR01000001.1"/>
</dbReference>
<proteinExistence type="inferred from homology"/>
<evidence type="ECO:0000256" key="8">
    <source>
        <dbReference type="ARBA" id="ARBA00024235"/>
    </source>
</evidence>
<dbReference type="EMBL" id="BMXR01000001">
    <property type="protein sequence ID" value="GGX38437.1"/>
    <property type="molecule type" value="Genomic_DNA"/>
</dbReference>
<name>A0A918JZS4_9GAMM</name>
<feature type="domain" description="Ancillary SecYEG translocon subunit/Cell division coordinator CpoB TPR" evidence="10">
    <location>
        <begin position="13"/>
        <end position="207"/>
    </location>
</feature>
<dbReference type="SUPFAM" id="SSF48452">
    <property type="entry name" value="TPR-like"/>
    <property type="match status" value="1"/>
</dbReference>
<feature type="transmembrane region" description="Helical" evidence="9">
    <location>
        <begin position="21"/>
        <end position="40"/>
    </location>
</feature>
<comment type="similarity">
    <text evidence="7">Belongs to the YfgM family.</text>
</comment>
<dbReference type="InterPro" id="IPR026039">
    <property type="entry name" value="YfgM"/>
</dbReference>